<dbReference type="RefSeq" id="WP_181615137.1">
    <property type="nucleotide sequence ID" value="NZ_BAABAM010000007.1"/>
</dbReference>
<evidence type="ECO:0000313" key="3">
    <source>
        <dbReference type="EMBL" id="MBA2896472.1"/>
    </source>
</evidence>
<accession>A0A7W0CSM4</accession>
<dbReference type="Gene3D" id="3.40.109.10">
    <property type="entry name" value="NADH Oxidase"/>
    <property type="match status" value="2"/>
</dbReference>
<evidence type="ECO:0000259" key="2">
    <source>
        <dbReference type="Pfam" id="PF00881"/>
    </source>
</evidence>
<keyword evidence="4" id="KW-1185">Reference proteome</keyword>
<dbReference type="SUPFAM" id="SSF55469">
    <property type="entry name" value="FMN-dependent nitroreductase-like"/>
    <property type="match status" value="2"/>
</dbReference>
<feature type="region of interest" description="Disordered" evidence="1">
    <location>
        <begin position="233"/>
        <end position="254"/>
    </location>
</feature>
<dbReference type="PANTHER" id="PTHR43745">
    <property type="entry name" value="NITROREDUCTASE MJ1384-RELATED"/>
    <property type="match status" value="1"/>
</dbReference>
<proteinExistence type="predicted"/>
<protein>
    <submittedName>
        <fullName evidence="3">SagB-type dehydrogenase family enzyme</fullName>
    </submittedName>
</protein>
<sequence>MTANDRERRLMPGDATRRYLAALRERGPLDVRWDRAPTRHKRYPEAARVTLPWRTTAEPSPEALAGALLRELLGFDRLVWLHQLDEEGAAAGGAPMLVLGRPAPSGGALYPIEAYVALAGGLYHYDPVHHVLELVRGGDHRPVSGLPEAGGVLVLTAVFWRSMFKYGDFGYRLMCQETGVLLAQAQAAGARLGIGVRAHLGLREADLECVLGLDGRREAVMAALSLTFPCNDGGPGEPVHGERARPSSPPPLPLVGGPAALLHRSTATTGEPGPLPEPWTLPEPPEPPLPLGARHQLPDATPVPQVRVSRTSPPAGYQPVPLPLADLAAILAAARAPHPGGLPEATVTIYLLALRVDGLPPAAYRYHPATTTLTSVGPPDPPPGPLHANTRAALRTAAAALIPVGDPLAAVEQVGDRWYRLQQIAAGASIHRAALAAFALGRAARIHSDGANDATDQVLGLAGTPFRSLSLLLLGTPLTRGPSLVRDLTSQGGDQPPARAPATNP</sequence>
<dbReference type="CDD" id="cd02142">
    <property type="entry name" value="McbC_SagB-like_oxidoreductase"/>
    <property type="match status" value="1"/>
</dbReference>
<dbReference type="InterPro" id="IPR029479">
    <property type="entry name" value="Nitroreductase"/>
</dbReference>
<dbReference type="InterPro" id="IPR000415">
    <property type="entry name" value="Nitroreductase-like"/>
</dbReference>
<dbReference type="EMBL" id="JACDUR010000008">
    <property type="protein sequence ID" value="MBA2896472.1"/>
    <property type="molecule type" value="Genomic_DNA"/>
</dbReference>
<dbReference type="Proteomes" id="UP000530928">
    <property type="component" value="Unassembled WGS sequence"/>
</dbReference>
<evidence type="ECO:0000313" key="4">
    <source>
        <dbReference type="Proteomes" id="UP000530928"/>
    </source>
</evidence>
<reference evidence="3 4" key="1">
    <citation type="submission" date="2020-07" db="EMBL/GenBank/DDBJ databases">
        <title>Genomic Encyclopedia of Type Strains, Phase IV (KMG-IV): sequencing the most valuable type-strain genomes for metagenomic binning, comparative biology and taxonomic classification.</title>
        <authorList>
            <person name="Goeker M."/>
        </authorList>
    </citation>
    <scope>NUCLEOTIDE SEQUENCE [LARGE SCALE GENOMIC DNA]</scope>
    <source>
        <strain evidence="3 4">DSM 45533</strain>
    </source>
</reference>
<feature type="domain" description="Nitroreductase" evidence="2">
    <location>
        <begin position="317"/>
        <end position="469"/>
    </location>
</feature>
<dbReference type="AlphaFoldDB" id="A0A7W0CSM4"/>
<evidence type="ECO:0000256" key="1">
    <source>
        <dbReference type="SAM" id="MobiDB-lite"/>
    </source>
</evidence>
<gene>
    <name evidence="3" type="ORF">HNR30_007863</name>
</gene>
<organism evidence="3 4">
    <name type="scientific">Nonomuraea soli</name>
    <dbReference type="NCBI Taxonomy" id="1032476"/>
    <lineage>
        <taxon>Bacteria</taxon>
        <taxon>Bacillati</taxon>
        <taxon>Actinomycetota</taxon>
        <taxon>Actinomycetes</taxon>
        <taxon>Streptosporangiales</taxon>
        <taxon>Streptosporangiaceae</taxon>
        <taxon>Nonomuraea</taxon>
    </lineage>
</organism>
<dbReference type="InterPro" id="IPR020051">
    <property type="entry name" value="SagB-type_dehydrogenase"/>
</dbReference>
<dbReference type="InterPro" id="IPR052544">
    <property type="entry name" value="Bacteriocin_Proc_Enz"/>
</dbReference>
<dbReference type="Pfam" id="PF00881">
    <property type="entry name" value="Nitroreductase"/>
    <property type="match status" value="1"/>
</dbReference>
<name>A0A7W0CSM4_9ACTN</name>
<dbReference type="GO" id="GO:0016491">
    <property type="term" value="F:oxidoreductase activity"/>
    <property type="evidence" value="ECO:0007669"/>
    <property type="project" value="InterPro"/>
</dbReference>
<dbReference type="PANTHER" id="PTHR43745:SF2">
    <property type="entry name" value="NITROREDUCTASE MJ1384-RELATED"/>
    <property type="match status" value="1"/>
</dbReference>
<dbReference type="NCBIfam" id="TIGR03605">
    <property type="entry name" value="antibiot_sagB"/>
    <property type="match status" value="1"/>
</dbReference>
<comment type="caution">
    <text evidence="3">The sequence shown here is derived from an EMBL/GenBank/DDBJ whole genome shotgun (WGS) entry which is preliminary data.</text>
</comment>